<keyword evidence="3" id="KW-1185">Reference proteome</keyword>
<evidence type="ECO:0000313" key="3">
    <source>
        <dbReference type="Proteomes" id="UP000033684"/>
    </source>
</evidence>
<evidence type="ECO:0000256" key="1">
    <source>
        <dbReference type="SAM" id="SignalP"/>
    </source>
</evidence>
<dbReference type="Gene3D" id="3.40.190.10">
    <property type="entry name" value="Periplasmic binding protein-like II"/>
    <property type="match status" value="2"/>
</dbReference>
<comment type="caution">
    <text evidence="2">The sequence shown here is derived from an EMBL/GenBank/DDBJ whole genome shotgun (WGS) entry which is preliminary data.</text>
</comment>
<dbReference type="Pfam" id="PF12974">
    <property type="entry name" value="Phosphonate-bd"/>
    <property type="match status" value="1"/>
</dbReference>
<protein>
    <recommendedName>
        <fullName evidence="4">Solute-binding protein family 3/N-terminal domain-containing protein</fullName>
    </recommendedName>
</protein>
<dbReference type="EMBL" id="LAJX01000065">
    <property type="protein sequence ID" value="KJV07059.1"/>
    <property type="molecule type" value="Genomic_DNA"/>
</dbReference>
<accession>A0A0F3IND6</accession>
<proteinExistence type="predicted"/>
<organism evidence="2 3">
    <name type="scientific">Methylocucumis oryzae</name>
    <dbReference type="NCBI Taxonomy" id="1632867"/>
    <lineage>
        <taxon>Bacteria</taxon>
        <taxon>Pseudomonadati</taxon>
        <taxon>Pseudomonadota</taxon>
        <taxon>Gammaproteobacteria</taxon>
        <taxon>Methylococcales</taxon>
        <taxon>Methylococcaceae</taxon>
        <taxon>Methylocucumis</taxon>
    </lineage>
</organism>
<gene>
    <name evidence="2" type="ORF">VZ94_07320</name>
</gene>
<keyword evidence="1" id="KW-0732">Signal</keyword>
<evidence type="ECO:0008006" key="4">
    <source>
        <dbReference type="Google" id="ProtNLM"/>
    </source>
</evidence>
<sequence length="244" mass="27334">MSISRFCQVICSCLWVTIVSSLSQVWADDLFAVETLRAGFFARAFPDYSKEDLEVSVKLLSEELGDTVGIKTTVTVFEDVAALRQAFEKGEINFAVASSFNFANEFDNNVLADGFRLTVNGINPDSILVLSRKNEGLDTIKSLLGKRLALVETYPVAELYIDFLARSNFHKDFRSVFNVILWEKKANQAILKLFFGQTDVACVYQNAYKLAIELNPQLLTKLQIISQLDGIPFGGGYFHKKSPF</sequence>
<reference evidence="3" key="1">
    <citation type="submission" date="2015-03" db="EMBL/GenBank/DDBJ databases">
        <title>Draft genome sequence of a novel methanotroph (Sn10-6) isolated from flooded ricefield rhizosphere in India.</title>
        <authorList>
            <person name="Pandit P.S."/>
            <person name="Pore S.D."/>
            <person name="Arora P."/>
            <person name="Kapse N.G."/>
            <person name="Dhakephalkar P.K."/>
            <person name="Rahalkar M.C."/>
        </authorList>
    </citation>
    <scope>NUCLEOTIDE SEQUENCE [LARGE SCALE GENOMIC DNA]</scope>
    <source>
        <strain evidence="3">Sn10-6</strain>
    </source>
</reference>
<reference evidence="2 3" key="2">
    <citation type="journal article" date="2016" name="Microb. Ecol.">
        <title>Genome Characteristics of a Novel Type I Methanotroph (Sn10-6) Isolated from a Flooded Indian Rice Field.</title>
        <authorList>
            <person name="Rahalkar M.C."/>
            <person name="Pandit P.S."/>
            <person name="Dhakephalkar P.K."/>
            <person name="Pore S."/>
            <person name="Arora P."/>
            <person name="Kapse N."/>
        </authorList>
    </citation>
    <scope>NUCLEOTIDE SEQUENCE [LARGE SCALE GENOMIC DNA]</scope>
    <source>
        <strain evidence="2 3">Sn10-6</strain>
    </source>
</reference>
<feature type="signal peptide" evidence="1">
    <location>
        <begin position="1"/>
        <end position="27"/>
    </location>
</feature>
<feature type="chain" id="PRO_5002462468" description="Solute-binding protein family 3/N-terminal domain-containing protein" evidence="1">
    <location>
        <begin position="28"/>
        <end position="244"/>
    </location>
</feature>
<dbReference type="RefSeq" id="WP_045778732.1">
    <property type="nucleotide sequence ID" value="NZ_LAJX01000065.1"/>
</dbReference>
<dbReference type="Proteomes" id="UP000033684">
    <property type="component" value="Unassembled WGS sequence"/>
</dbReference>
<name>A0A0F3IND6_9GAMM</name>
<evidence type="ECO:0000313" key="2">
    <source>
        <dbReference type="EMBL" id="KJV07059.1"/>
    </source>
</evidence>
<dbReference type="SUPFAM" id="SSF53850">
    <property type="entry name" value="Periplasmic binding protein-like II"/>
    <property type="match status" value="1"/>
</dbReference>
<dbReference type="AlphaFoldDB" id="A0A0F3IND6"/>